<feature type="domain" description="HNH nuclease" evidence="3">
    <location>
        <begin position="357"/>
        <end position="409"/>
    </location>
</feature>
<dbReference type="InterPro" id="IPR003615">
    <property type="entry name" value="HNH_nuc"/>
</dbReference>
<dbReference type="OrthoDB" id="3741440at2"/>
<comment type="caution">
    <text evidence="4">The sequence shown here is derived from an EMBL/GenBank/DDBJ whole genome shotgun (WGS) entry which is preliminary data.</text>
</comment>
<dbReference type="RefSeq" id="WP_149770994.1">
    <property type="nucleotide sequence ID" value="NZ_VDFQ02000006.1"/>
</dbReference>
<dbReference type="GO" id="GO:0004519">
    <property type="term" value="F:endonuclease activity"/>
    <property type="evidence" value="ECO:0007669"/>
    <property type="project" value="InterPro"/>
</dbReference>
<sequence length="505" mass="53367">MFDSGIIDDLREAFDAVASMPVGLADAAQTRAVIRDLQAMSDRIEGLRATYLHHMDETGAYADEGASSTLAWARRELRLNDATTRRLRAAGHTMRVLPGVGEAMLAGDVRLDHVAHFTSGLRRIDPAVFADATDAILLPLAKQAAPSDLASAIDRLDEVTHPEKLDEAWKRGMDKRDVQVNRAGDGYHLAGFVDITLGAKLRAFLVAASAPRGPGGCEEVGDGANGGDGAGGGGSAGGGGGGAGAVGAAVKDDRTPAQRRADALHDLVDAVMVDGLPGEGGVRPQLHVTADAEWLVRQPGAAPPALDGFGVVGPELYGLLACGADRTPVLTSGTTDGPTPYASVLNVGRTRRLATRAQRVAARVRQGGHCANPGCGNTHLELHHVAWWKRDGGPTDLDNLAGLCRTCHMAVHAGQLHVEADGHGGFVFRRAFGTPRAVIEDRERLHRTRLRDYLRDLSAARDGSPVRVREQRADGPSNAARHVGAASPQGSLERHRDRHTMTPRT</sequence>
<dbReference type="Gene3D" id="1.10.30.50">
    <property type="match status" value="1"/>
</dbReference>
<dbReference type="Proteomes" id="UP000307768">
    <property type="component" value="Unassembled WGS sequence"/>
</dbReference>
<feature type="compositionally biased region" description="Gly residues" evidence="2">
    <location>
        <begin position="217"/>
        <end position="245"/>
    </location>
</feature>
<evidence type="ECO:0000313" key="5">
    <source>
        <dbReference type="Proteomes" id="UP000307768"/>
    </source>
</evidence>
<feature type="region of interest" description="Disordered" evidence="2">
    <location>
        <begin position="217"/>
        <end position="255"/>
    </location>
</feature>
<evidence type="ECO:0000313" key="4">
    <source>
        <dbReference type="EMBL" id="KAA1419771.1"/>
    </source>
</evidence>
<evidence type="ECO:0000259" key="3">
    <source>
        <dbReference type="SMART" id="SM00507"/>
    </source>
</evidence>
<accession>A0A5Q6RP16</accession>
<dbReference type="SMART" id="SM00507">
    <property type="entry name" value="HNHc"/>
    <property type="match status" value="1"/>
</dbReference>
<dbReference type="AlphaFoldDB" id="A0A5Q6RP16"/>
<evidence type="ECO:0000256" key="1">
    <source>
        <dbReference type="ARBA" id="ARBA00023450"/>
    </source>
</evidence>
<dbReference type="GO" id="GO:0003676">
    <property type="term" value="F:nucleic acid binding"/>
    <property type="evidence" value="ECO:0007669"/>
    <property type="project" value="InterPro"/>
</dbReference>
<feature type="region of interest" description="Disordered" evidence="2">
    <location>
        <begin position="461"/>
        <end position="505"/>
    </location>
</feature>
<evidence type="ECO:0000256" key="2">
    <source>
        <dbReference type="SAM" id="MobiDB-lite"/>
    </source>
</evidence>
<organism evidence="4 5">
    <name type="scientific">Mumia zhuanghuii</name>
    <dbReference type="NCBI Taxonomy" id="2585211"/>
    <lineage>
        <taxon>Bacteria</taxon>
        <taxon>Bacillati</taxon>
        <taxon>Actinomycetota</taxon>
        <taxon>Actinomycetes</taxon>
        <taxon>Propionibacteriales</taxon>
        <taxon>Nocardioidaceae</taxon>
        <taxon>Mumia</taxon>
    </lineage>
</organism>
<dbReference type="Pfam" id="PF02720">
    <property type="entry name" value="DUF222"/>
    <property type="match status" value="1"/>
</dbReference>
<dbReference type="EMBL" id="VDFQ02000006">
    <property type="protein sequence ID" value="KAA1419771.1"/>
    <property type="molecule type" value="Genomic_DNA"/>
</dbReference>
<proteinExistence type="inferred from homology"/>
<dbReference type="InterPro" id="IPR003870">
    <property type="entry name" value="DUF222"/>
</dbReference>
<name>A0A5Q6RP16_9ACTN</name>
<dbReference type="GO" id="GO:0008270">
    <property type="term" value="F:zinc ion binding"/>
    <property type="evidence" value="ECO:0007669"/>
    <property type="project" value="InterPro"/>
</dbReference>
<dbReference type="CDD" id="cd00085">
    <property type="entry name" value="HNHc"/>
    <property type="match status" value="1"/>
</dbReference>
<comment type="similarity">
    <text evidence="1">Belongs to the Rv1128c/1148c/1588c/1702c/1945/3466 family.</text>
</comment>
<protein>
    <submittedName>
        <fullName evidence="4">DUF222 domain-containing protein</fullName>
    </submittedName>
</protein>
<gene>
    <name evidence="4" type="ORF">FE697_017840</name>
</gene>
<reference evidence="4 5" key="1">
    <citation type="submission" date="2019-09" db="EMBL/GenBank/DDBJ databases">
        <title>Mumia zhuanghuii sp. nov. isolated from the intestinal contents of plateau pika (Ochotona curzoniae) in the Qinghai-Tibet plateau of China.</title>
        <authorList>
            <person name="Tian Z."/>
        </authorList>
    </citation>
    <scope>NUCLEOTIDE SEQUENCE [LARGE SCALE GENOMIC DNA]</scope>
    <source>
        <strain evidence="5">350</strain>
    </source>
</reference>
<dbReference type="InterPro" id="IPR002711">
    <property type="entry name" value="HNH"/>
</dbReference>
<dbReference type="Pfam" id="PF01844">
    <property type="entry name" value="HNH"/>
    <property type="match status" value="1"/>
</dbReference>